<dbReference type="EMBL" id="JASBWR010000080">
    <property type="protein sequence ID" value="KAJ9097992.1"/>
    <property type="molecule type" value="Genomic_DNA"/>
</dbReference>
<gene>
    <name evidence="1" type="ORF">QFC19_006543</name>
</gene>
<protein>
    <submittedName>
        <fullName evidence="1">Uncharacterized protein</fullName>
    </submittedName>
</protein>
<evidence type="ECO:0000313" key="2">
    <source>
        <dbReference type="Proteomes" id="UP001241377"/>
    </source>
</evidence>
<keyword evidence="2" id="KW-1185">Reference proteome</keyword>
<accession>A0ACC2VGD2</accession>
<reference evidence="1" key="1">
    <citation type="submission" date="2023-04" db="EMBL/GenBank/DDBJ databases">
        <title>Draft Genome sequencing of Naganishia species isolated from polar environments using Oxford Nanopore Technology.</title>
        <authorList>
            <person name="Leo P."/>
            <person name="Venkateswaran K."/>
        </authorList>
    </citation>
    <scope>NUCLEOTIDE SEQUENCE</scope>
    <source>
        <strain evidence="1">MNA-CCFEE 5261</strain>
    </source>
</reference>
<name>A0ACC2VGD2_9TREE</name>
<evidence type="ECO:0000313" key="1">
    <source>
        <dbReference type="EMBL" id="KAJ9097992.1"/>
    </source>
</evidence>
<dbReference type="Proteomes" id="UP001241377">
    <property type="component" value="Unassembled WGS sequence"/>
</dbReference>
<comment type="caution">
    <text evidence="1">The sequence shown here is derived from an EMBL/GenBank/DDBJ whole genome shotgun (WGS) entry which is preliminary data.</text>
</comment>
<proteinExistence type="predicted"/>
<organism evidence="1 2">
    <name type="scientific">Naganishia cerealis</name>
    <dbReference type="NCBI Taxonomy" id="610337"/>
    <lineage>
        <taxon>Eukaryota</taxon>
        <taxon>Fungi</taxon>
        <taxon>Dikarya</taxon>
        <taxon>Basidiomycota</taxon>
        <taxon>Agaricomycotina</taxon>
        <taxon>Tremellomycetes</taxon>
        <taxon>Filobasidiales</taxon>
        <taxon>Filobasidiaceae</taxon>
        <taxon>Naganishia</taxon>
    </lineage>
</organism>
<sequence>MVLFYLKVKAEMANVTDLVPMNTPEDPFEFQFTVTCTKCRQQHNKPVTINTFEQYDITGSRGEASFVYRCKECKSEHSASIKTTGKALVADNNDWVRILEIDARGVDFNDFIPDGKFACVGAESGTKFTEVDLSDNEWYDYDDKAGEEVSITDIQWSVARN</sequence>